<dbReference type="EMBL" id="CAVNYO010000111">
    <property type="protein sequence ID" value="CAK5266963.1"/>
    <property type="molecule type" value="Genomic_DNA"/>
</dbReference>
<comment type="caution">
    <text evidence="1">The sequence shown here is derived from an EMBL/GenBank/DDBJ whole genome shotgun (WGS) entry which is preliminary data.</text>
</comment>
<reference evidence="1" key="1">
    <citation type="submission" date="2023-11" db="EMBL/GenBank/DDBJ databases">
        <authorList>
            <person name="De Vega J J."/>
            <person name="De Vega J J."/>
        </authorList>
    </citation>
    <scope>NUCLEOTIDE SEQUENCE</scope>
</reference>
<sequence length="118" mass="13516">MTRRKVFQHLPHLPTPSPSPKLPQLHHVLLPPLHVYHVARRARFEADDRACRPSAEQWPAVRALRMARRRTREQLPLPLSTEIHAYSALALPPCFLPHYNPRSCCAAPVFCFASHAYA</sequence>
<protein>
    <submittedName>
        <fullName evidence="1">Uncharacterized protein</fullName>
    </submittedName>
</protein>
<dbReference type="Proteomes" id="UP001295794">
    <property type="component" value="Unassembled WGS sequence"/>
</dbReference>
<gene>
    <name evidence="1" type="ORF">MYCIT1_LOCUS9032</name>
</gene>
<proteinExistence type="predicted"/>
<name>A0AAD2Q1W6_9AGAR</name>
<dbReference type="AlphaFoldDB" id="A0AAD2Q1W6"/>
<evidence type="ECO:0000313" key="2">
    <source>
        <dbReference type="Proteomes" id="UP001295794"/>
    </source>
</evidence>
<accession>A0AAD2Q1W6</accession>
<evidence type="ECO:0000313" key="1">
    <source>
        <dbReference type="EMBL" id="CAK5266963.1"/>
    </source>
</evidence>
<organism evidence="1 2">
    <name type="scientific">Mycena citricolor</name>
    <dbReference type="NCBI Taxonomy" id="2018698"/>
    <lineage>
        <taxon>Eukaryota</taxon>
        <taxon>Fungi</taxon>
        <taxon>Dikarya</taxon>
        <taxon>Basidiomycota</taxon>
        <taxon>Agaricomycotina</taxon>
        <taxon>Agaricomycetes</taxon>
        <taxon>Agaricomycetidae</taxon>
        <taxon>Agaricales</taxon>
        <taxon>Marasmiineae</taxon>
        <taxon>Mycenaceae</taxon>
        <taxon>Mycena</taxon>
    </lineage>
</organism>
<keyword evidence="2" id="KW-1185">Reference proteome</keyword>